<gene>
    <name evidence="2" type="ORF">IPF_4914</name>
</gene>
<dbReference type="AlphaFoldDB" id="A8YJ56"/>
<sequence length="521" mass="59180">MGYLPRIKKNGISSAKSCNYLSDFFSKPYQIMKNFLDSTNRGEKNNFLIPFAYVLGVALPFILVYFLPIYHVTDVFQFSRWGDCLAAGKVYMDCPRKIPDYPSIGVLASGGVIAAIKSLLGISEKTEAIYYFRFYLAFVDAVIFLLLTYLARILKFKRPVIIGLTITLVLFLWAAGSLWGQIDNVGLLFCLLATIGFFQSWSEKNTLLKNILWFLIGMFSLVLFILTKQLFIFSLPFFALVILTTGYKFQQRYQTKGLIWLGATLLLSLGFFLYLDSLFAVPLRLIQSSFLFVLKSSVAQGDKISGNGFNIWIFLGLEPGASSLVPFMDLQLGSWKKGISPHQAGFLLYAGFMGFLLCTGLIKIWQILATKTEAISPKYNPTYLMALLCLFHGLSYLGFNILLSGTHERYLYIGYPFILISVIWLYYQDFLVSRRALLASLFAAFAYGCFLYSQISNAYVAQAQQYLGFQQPPNVPLLPKFFFIFERHQFLGAVHLFLLVFLVDIWQQLSKRQIVLPSSDK</sequence>
<name>A8YJ56_MICA7</name>
<proteinExistence type="predicted"/>
<evidence type="ECO:0000313" key="2">
    <source>
        <dbReference type="EMBL" id="CAO90189.1"/>
    </source>
</evidence>
<feature type="transmembrane region" description="Helical" evidence="1">
    <location>
        <begin position="47"/>
        <end position="70"/>
    </location>
</feature>
<keyword evidence="1" id="KW-1133">Transmembrane helix</keyword>
<feature type="transmembrane region" description="Helical" evidence="1">
    <location>
        <begin position="134"/>
        <end position="154"/>
    </location>
</feature>
<feature type="transmembrane region" description="Helical" evidence="1">
    <location>
        <begin position="101"/>
        <end position="122"/>
    </location>
</feature>
<feature type="transmembrane region" description="Helical" evidence="1">
    <location>
        <begin position="344"/>
        <end position="362"/>
    </location>
</feature>
<feature type="transmembrane region" description="Helical" evidence="1">
    <location>
        <begin position="185"/>
        <end position="201"/>
    </location>
</feature>
<feature type="transmembrane region" description="Helical" evidence="1">
    <location>
        <begin position="436"/>
        <end position="455"/>
    </location>
</feature>
<feature type="transmembrane region" description="Helical" evidence="1">
    <location>
        <begin position="488"/>
        <end position="506"/>
    </location>
</feature>
<keyword evidence="1" id="KW-0812">Transmembrane</keyword>
<organism evidence="2">
    <name type="scientific">Microcystis aeruginosa (strain PCC 7806)</name>
    <dbReference type="NCBI Taxonomy" id="267872"/>
    <lineage>
        <taxon>Bacteria</taxon>
        <taxon>Bacillati</taxon>
        <taxon>Cyanobacteriota</taxon>
        <taxon>Cyanophyceae</taxon>
        <taxon>Oscillatoriophycideae</taxon>
        <taxon>Chroococcales</taxon>
        <taxon>Microcystaceae</taxon>
        <taxon>Microcystis</taxon>
    </lineage>
</organism>
<dbReference type="EMBL" id="AM778949">
    <property type="protein sequence ID" value="CAO90189.1"/>
    <property type="molecule type" value="Genomic_DNA"/>
</dbReference>
<accession>A8YJ56</accession>
<feature type="transmembrane region" description="Helical" evidence="1">
    <location>
        <begin position="257"/>
        <end position="275"/>
    </location>
</feature>
<feature type="transmembrane region" description="Helical" evidence="1">
    <location>
        <begin position="213"/>
        <end position="245"/>
    </location>
</feature>
<keyword evidence="1" id="KW-0472">Membrane</keyword>
<evidence type="ECO:0000256" key="1">
    <source>
        <dbReference type="SAM" id="Phobius"/>
    </source>
</evidence>
<feature type="transmembrane region" description="Helical" evidence="1">
    <location>
        <begin position="409"/>
        <end position="427"/>
    </location>
</feature>
<feature type="transmembrane region" description="Helical" evidence="1">
    <location>
        <begin position="160"/>
        <end position="178"/>
    </location>
</feature>
<feature type="transmembrane region" description="Helical" evidence="1">
    <location>
        <begin position="383"/>
        <end position="403"/>
    </location>
</feature>
<protein>
    <submittedName>
        <fullName evidence="2">Similarity</fullName>
    </submittedName>
</protein>
<reference evidence="2" key="1">
    <citation type="submission" date="2007-08" db="EMBL/GenBank/DDBJ databases">
        <authorList>
            <person name="Frangeul L."/>
        </authorList>
    </citation>
    <scope>NUCLEOTIDE SEQUENCE</scope>
    <source>
        <strain evidence="2">PCC 7806</strain>
    </source>
</reference>